<dbReference type="OrthoDB" id="10248936at2759"/>
<dbReference type="STRING" id="1314771.A0A197JMX0"/>
<feature type="domain" description="TCTP" evidence="3">
    <location>
        <begin position="1"/>
        <end position="166"/>
    </location>
</feature>
<dbReference type="PRINTS" id="PR01653">
    <property type="entry name" value="TCTPROTEIN"/>
</dbReference>
<dbReference type="Gene3D" id="2.170.150.10">
    <property type="entry name" value="Metal Binding Protein, Guanine Nucleotide Exchange Factor, Chain A"/>
    <property type="match status" value="1"/>
</dbReference>
<dbReference type="GO" id="GO:0005737">
    <property type="term" value="C:cytoplasm"/>
    <property type="evidence" value="ECO:0007669"/>
    <property type="project" value="TreeGrafter"/>
</dbReference>
<gene>
    <name evidence="4" type="ORF">K457DRAFT_140487</name>
</gene>
<evidence type="ECO:0000256" key="1">
    <source>
        <dbReference type="ARBA" id="ARBA00014759"/>
    </source>
</evidence>
<dbReference type="Proteomes" id="UP000078512">
    <property type="component" value="Unassembled WGS sequence"/>
</dbReference>
<comment type="similarity">
    <text evidence="2">Belongs to the TCTP family.</text>
</comment>
<keyword evidence="5" id="KW-1185">Reference proteome</keyword>
<dbReference type="AlphaFoldDB" id="A0A197JMX0"/>
<evidence type="ECO:0000313" key="5">
    <source>
        <dbReference type="Proteomes" id="UP000078512"/>
    </source>
</evidence>
<evidence type="ECO:0000259" key="3">
    <source>
        <dbReference type="PROSITE" id="PS51797"/>
    </source>
</evidence>
<dbReference type="InterPro" id="IPR011057">
    <property type="entry name" value="Mss4-like_sf"/>
</dbReference>
<sequence>MLIYQDIITGDELFSDAFDIKEVGGTYEVECAMIQVKEGADVDIGANASAEEAAEDLEDGVSVVNNVVYSFRLQSTSFDKKGYTTYIKGYLKQLKAAKNLEGDDAKAYEAEMTTEVKKVLGSFKDFEFYVGESMNPDGAVMLLNYREDGVTPFFTVFKHAVKTMKV</sequence>
<reference evidence="4 5" key="1">
    <citation type="submission" date="2016-05" db="EMBL/GenBank/DDBJ databases">
        <title>Genome sequencing reveals origins of a unique bacterial endosymbiosis in the earliest lineages of terrestrial Fungi.</title>
        <authorList>
            <consortium name="DOE Joint Genome Institute"/>
            <person name="Uehling J."/>
            <person name="Gryganskyi A."/>
            <person name="Hameed K."/>
            <person name="Tschaplinski T."/>
            <person name="Misztal P."/>
            <person name="Wu S."/>
            <person name="Desiro A."/>
            <person name="Vande Pol N."/>
            <person name="Du Z.-Y."/>
            <person name="Zienkiewicz A."/>
            <person name="Zienkiewicz K."/>
            <person name="Morin E."/>
            <person name="Tisserant E."/>
            <person name="Splivallo R."/>
            <person name="Hainaut M."/>
            <person name="Henrissat B."/>
            <person name="Ohm R."/>
            <person name="Kuo A."/>
            <person name="Yan J."/>
            <person name="Lipzen A."/>
            <person name="Nolan M."/>
            <person name="Labutti K."/>
            <person name="Barry K."/>
            <person name="Goldstein A."/>
            <person name="Labbe J."/>
            <person name="Schadt C."/>
            <person name="Tuskan G."/>
            <person name="Grigoriev I."/>
            <person name="Martin F."/>
            <person name="Vilgalys R."/>
            <person name="Bonito G."/>
        </authorList>
    </citation>
    <scope>NUCLEOTIDE SEQUENCE [LARGE SCALE GENOMIC DNA]</scope>
    <source>
        <strain evidence="4 5">AG-77</strain>
    </source>
</reference>
<dbReference type="EMBL" id="KV442068">
    <property type="protein sequence ID" value="OAQ26313.1"/>
    <property type="molecule type" value="Genomic_DNA"/>
</dbReference>
<dbReference type="GO" id="GO:0005509">
    <property type="term" value="F:calcium ion binding"/>
    <property type="evidence" value="ECO:0007669"/>
    <property type="project" value="TreeGrafter"/>
</dbReference>
<accession>A0A197JMX0</accession>
<dbReference type="PROSITE" id="PS01002">
    <property type="entry name" value="TCTP_1"/>
    <property type="match status" value="1"/>
</dbReference>
<dbReference type="InterPro" id="IPR011323">
    <property type="entry name" value="Mss4/transl-control_tumour"/>
</dbReference>
<dbReference type="InterPro" id="IPR034737">
    <property type="entry name" value="TCTP"/>
</dbReference>
<dbReference type="PROSITE" id="PS51797">
    <property type="entry name" value="TCTP_3"/>
    <property type="match status" value="1"/>
</dbReference>
<dbReference type="FunFam" id="2.170.150.10:FF:000002">
    <property type="entry name" value="Translationally-controlled tumor protein homolog"/>
    <property type="match status" value="1"/>
</dbReference>
<evidence type="ECO:0000313" key="4">
    <source>
        <dbReference type="EMBL" id="OAQ26313.1"/>
    </source>
</evidence>
<dbReference type="Pfam" id="PF00838">
    <property type="entry name" value="TCTP"/>
    <property type="match status" value="1"/>
</dbReference>
<dbReference type="InterPro" id="IPR018103">
    <property type="entry name" value="Translation_control_tumour_CS"/>
</dbReference>
<dbReference type="PANTHER" id="PTHR11991">
    <property type="entry name" value="TRANSLATIONALLY CONTROLLED TUMOR PROTEIN-RELATED"/>
    <property type="match status" value="1"/>
</dbReference>
<name>A0A197JMX0_9FUNG</name>
<dbReference type="InterPro" id="IPR018105">
    <property type="entry name" value="Translational_control_tumour_p"/>
</dbReference>
<dbReference type="SUPFAM" id="SSF51316">
    <property type="entry name" value="Mss4-like"/>
    <property type="match status" value="1"/>
</dbReference>
<organism evidence="4 5">
    <name type="scientific">Linnemannia elongata AG-77</name>
    <dbReference type="NCBI Taxonomy" id="1314771"/>
    <lineage>
        <taxon>Eukaryota</taxon>
        <taxon>Fungi</taxon>
        <taxon>Fungi incertae sedis</taxon>
        <taxon>Mucoromycota</taxon>
        <taxon>Mortierellomycotina</taxon>
        <taxon>Mortierellomycetes</taxon>
        <taxon>Mortierellales</taxon>
        <taxon>Mortierellaceae</taxon>
        <taxon>Linnemannia</taxon>
    </lineage>
</organism>
<evidence type="ECO:0000256" key="2">
    <source>
        <dbReference type="PROSITE-ProRule" id="PRU01133"/>
    </source>
</evidence>
<proteinExistence type="inferred from homology"/>
<dbReference type="PANTHER" id="PTHR11991:SF0">
    <property type="entry name" value="TRANSLATIONALLY-CONTROLLED TUMOR PROTEIN"/>
    <property type="match status" value="1"/>
</dbReference>
<protein>
    <recommendedName>
        <fullName evidence="1">Translationally-controlled tumor protein homolog</fullName>
    </recommendedName>
</protein>